<feature type="compositionally biased region" description="Acidic residues" evidence="2">
    <location>
        <begin position="532"/>
        <end position="552"/>
    </location>
</feature>
<evidence type="ECO:0000313" key="5">
    <source>
        <dbReference type="Proteomes" id="UP000009027"/>
    </source>
</evidence>
<feature type="coiled-coil region" evidence="1">
    <location>
        <begin position="415"/>
        <end position="442"/>
    </location>
</feature>
<proteinExistence type="predicted"/>
<evidence type="ECO:0000256" key="1">
    <source>
        <dbReference type="SAM" id="Coils"/>
    </source>
</evidence>
<feature type="region of interest" description="Disordered" evidence="2">
    <location>
        <begin position="447"/>
        <end position="591"/>
    </location>
</feature>
<organism evidence="4 5">
    <name type="scientific">Trypanosoma vivax (strain Y486)</name>
    <dbReference type="NCBI Taxonomy" id="1055687"/>
    <lineage>
        <taxon>Eukaryota</taxon>
        <taxon>Discoba</taxon>
        <taxon>Euglenozoa</taxon>
        <taxon>Kinetoplastea</taxon>
        <taxon>Metakinetoplastina</taxon>
        <taxon>Trypanosomatida</taxon>
        <taxon>Trypanosomatidae</taxon>
        <taxon>Trypanosoma</taxon>
        <taxon>Duttonella</taxon>
    </lineage>
</organism>
<keyword evidence="3" id="KW-0732">Signal</keyword>
<accession>F9WSB3</accession>
<protein>
    <submittedName>
        <fullName evidence="4">Uncharacterized protein</fullName>
    </submittedName>
</protein>
<feature type="compositionally biased region" description="Acidic residues" evidence="2">
    <location>
        <begin position="469"/>
        <end position="493"/>
    </location>
</feature>
<feature type="compositionally biased region" description="Basic and acidic residues" evidence="2">
    <location>
        <begin position="494"/>
        <end position="508"/>
    </location>
</feature>
<keyword evidence="1" id="KW-0175">Coiled coil</keyword>
<dbReference type="EMBL" id="CAEX01005606">
    <property type="protein sequence ID" value="CCD20452.1"/>
    <property type="molecule type" value="Genomic_DNA"/>
</dbReference>
<evidence type="ECO:0000256" key="3">
    <source>
        <dbReference type="SAM" id="SignalP"/>
    </source>
</evidence>
<reference evidence="4 5" key="1">
    <citation type="journal article" date="2012" name="Proc. Natl. Acad. Sci. U.S.A.">
        <title>Antigenic diversity is generated by distinct evolutionary mechanisms in African trypanosome species.</title>
        <authorList>
            <person name="Jackson A.P."/>
            <person name="Berry A."/>
            <person name="Aslett M."/>
            <person name="Allison H.C."/>
            <person name="Burton P."/>
            <person name="Vavrova-Anderson J."/>
            <person name="Brown R."/>
            <person name="Browne H."/>
            <person name="Corton N."/>
            <person name="Hauser H."/>
            <person name="Gamble J."/>
            <person name="Gilderthorp R."/>
            <person name="Marcello L."/>
            <person name="McQuillan J."/>
            <person name="Otto T.D."/>
            <person name="Quail M.A."/>
            <person name="Sanders M.J."/>
            <person name="van Tonder A."/>
            <person name="Ginger M.L."/>
            <person name="Field M.C."/>
            <person name="Barry J.D."/>
            <person name="Hertz-Fowler C."/>
            <person name="Berriman M."/>
        </authorList>
    </citation>
    <scope>NUCLEOTIDE SEQUENCE</scope>
    <source>
        <strain evidence="4 5">Y486</strain>
    </source>
</reference>
<feature type="signal peptide" evidence="3">
    <location>
        <begin position="1"/>
        <end position="25"/>
    </location>
</feature>
<name>F9WSB3_TRYVY</name>
<sequence>MQSMHLSFFLVVATLLCPQWMPAMGEERLLRDSAVLWQCQWKTMNKQVLSRFRFMKDMALASFRDLANEHRDYIASLAGDESVRNHENLRRARSEAESAVSMAYASRLRLNKAMSLAHNALNFWEKHFQYNHPMRHTRCEHAETLFELDKTIGFSQQVDTLATELESLLSLSAQHVQDFNKQYGKKLQRLVQGLKEEESFFALKEKAVESFRSAIRVQKSLTSLVHHLEDRMETGCEVERKLSVVKEIFLALKHVAADVINREEMLLERLAALKSTGLQSDATAAIVNAQTAIHVTEGALKDADAAYKNIMASIRGDHHESFHKELGQNGEFEVGGEKCVEDIKEEQTLLREALVRGMFNFHGFVDWKPAVESLWNKVKHVDNAVRPSCHQWKGVKCDELSRHIRSIVENCDQVRASVEDKLTNAIRSLMSLEKAAHAAEERVADDKAWVGESSHAPEKEGSHTKGSESEEVTEEIEDATEETSEYVSEESDTEPGKDIDDSAVHTGDDAEEESPVEVSLEEDDEKVRQETSDESELQSEAFVSDEAEEEASEEKSKEAIKDTGKAPNTVSPDESGDEEEMRDEEYKEATQ</sequence>
<dbReference type="AlphaFoldDB" id="F9WSB3"/>
<dbReference type="Proteomes" id="UP000009027">
    <property type="component" value="Unassembled WGS sequence"/>
</dbReference>
<keyword evidence="5" id="KW-1185">Reference proteome</keyword>
<evidence type="ECO:0000313" key="4">
    <source>
        <dbReference type="EMBL" id="CCD20452.1"/>
    </source>
</evidence>
<feature type="compositionally biased region" description="Basic and acidic residues" evidence="2">
    <location>
        <begin position="447"/>
        <end position="468"/>
    </location>
</feature>
<feature type="compositionally biased region" description="Acidic residues" evidence="2">
    <location>
        <begin position="509"/>
        <end position="524"/>
    </location>
</feature>
<feature type="chain" id="PRO_5003395046" evidence="3">
    <location>
        <begin position="26"/>
        <end position="591"/>
    </location>
</feature>
<gene>
    <name evidence="4" type="ORF">TvY486_0032770</name>
</gene>
<evidence type="ECO:0000256" key="2">
    <source>
        <dbReference type="SAM" id="MobiDB-lite"/>
    </source>
</evidence>
<feature type="compositionally biased region" description="Acidic residues" evidence="2">
    <location>
        <begin position="574"/>
        <end position="583"/>
    </location>
</feature>
<feature type="compositionally biased region" description="Basic and acidic residues" evidence="2">
    <location>
        <begin position="553"/>
        <end position="564"/>
    </location>
</feature>
<dbReference type="VEuPathDB" id="TriTrypDB:TvY486_0032770"/>